<evidence type="ECO:0000256" key="6">
    <source>
        <dbReference type="ARBA" id="ARBA00022454"/>
    </source>
</evidence>
<dbReference type="GO" id="GO:0000781">
    <property type="term" value="C:chromosome, telomeric region"/>
    <property type="evidence" value="ECO:0007669"/>
    <property type="project" value="UniProtKB-SubCell"/>
</dbReference>
<reference evidence="15" key="1">
    <citation type="submission" date="2016-03" db="EMBL/GenBank/DDBJ databases">
        <title>Updated assembly of Pseudogymnoascus destructans, the fungus causing white-nose syndrome of bats.</title>
        <authorList>
            <person name="Palmer J.M."/>
            <person name="Drees K.P."/>
            <person name="Foster J.T."/>
            <person name="Lindner D.L."/>
        </authorList>
    </citation>
    <scope>NUCLEOTIDE SEQUENCE [LARGE SCALE GENOMIC DNA]</scope>
    <source>
        <strain evidence="15">20631-21</strain>
    </source>
</reference>
<comment type="similarity">
    <text evidence="3">Belongs to the GON7 family.</text>
</comment>
<evidence type="ECO:0000256" key="13">
    <source>
        <dbReference type="ARBA" id="ARBA00025393"/>
    </source>
</evidence>
<dbReference type="Pfam" id="PF08738">
    <property type="entry name" value="Gon7"/>
    <property type="match status" value="1"/>
</dbReference>
<keyword evidence="9" id="KW-0805">Transcription regulation</keyword>
<dbReference type="AlphaFoldDB" id="A0A177AC27"/>
<sequence length="100" mass="11146">MADSSQTLRATYNSPTNPTFSHTAEIPFSTSNTTSERISYLSALRNETRKLQDLINAELTTRMENDKAQQASDLAPSAKNSVVDEIAEEENYGEEVMEEI</sequence>
<name>A0A177AC27_9PEZI</name>
<accession>A0A177AC27</accession>
<evidence type="ECO:0000256" key="2">
    <source>
        <dbReference type="ARBA" id="ARBA00004574"/>
    </source>
</evidence>
<dbReference type="RefSeq" id="XP_024324952.1">
    <property type="nucleotide sequence ID" value="XM_024467405.1"/>
</dbReference>
<evidence type="ECO:0000256" key="12">
    <source>
        <dbReference type="ARBA" id="ARBA00023242"/>
    </source>
</evidence>
<keyword evidence="7" id="KW-0819">tRNA processing</keyword>
<proteinExistence type="inferred from homology"/>
<dbReference type="OrthoDB" id="2288868at2759"/>
<dbReference type="EMBL" id="KV441393">
    <property type="protein sequence ID" value="OAF59669.1"/>
    <property type="molecule type" value="Genomic_DNA"/>
</dbReference>
<feature type="region of interest" description="Disordered" evidence="14">
    <location>
        <begin position="1"/>
        <end position="27"/>
    </location>
</feature>
<evidence type="ECO:0000256" key="7">
    <source>
        <dbReference type="ARBA" id="ARBA00022694"/>
    </source>
</evidence>
<comment type="function">
    <text evidence="13">Component of the EKC/KEOPS complex that is required for the formation of a threonylcarbamoyl group on adenosine at position 37 (t(6)A37) in tRNAs that read codons beginning with adenine. The complex is probably involved in the transfer of the threonylcarbamoyl moiety of threonylcarbamoyl-AMP (TC-AMP) to the N6 group of A37. GON7 likely plays a supporting role to the catalytic subunit KAE1 in the complex. The EKC/KEOPS complex also promotes both telomere uncapping and telomere elongation. The complex is required for efficient recruitment of transcriptional coactivators.</text>
</comment>
<evidence type="ECO:0000256" key="1">
    <source>
        <dbReference type="ARBA" id="ARBA00004123"/>
    </source>
</evidence>
<protein>
    <recommendedName>
        <fullName evidence="5">EKC/KEOPS complex subunit GON7</fullName>
    </recommendedName>
</protein>
<evidence type="ECO:0000256" key="8">
    <source>
        <dbReference type="ARBA" id="ARBA00022895"/>
    </source>
</evidence>
<evidence type="ECO:0000256" key="9">
    <source>
        <dbReference type="ARBA" id="ARBA00023015"/>
    </source>
</evidence>
<dbReference type="VEuPathDB" id="FungiDB:GMDG_02735"/>
<evidence type="ECO:0000256" key="10">
    <source>
        <dbReference type="ARBA" id="ARBA00023159"/>
    </source>
</evidence>
<evidence type="ECO:0000256" key="14">
    <source>
        <dbReference type="SAM" id="MobiDB-lite"/>
    </source>
</evidence>
<dbReference type="GO" id="GO:0008033">
    <property type="term" value="P:tRNA processing"/>
    <property type="evidence" value="ECO:0007669"/>
    <property type="project" value="UniProtKB-KW"/>
</dbReference>
<dbReference type="GO" id="GO:0005634">
    <property type="term" value="C:nucleus"/>
    <property type="evidence" value="ECO:0007669"/>
    <property type="project" value="UniProtKB-SubCell"/>
</dbReference>
<evidence type="ECO:0000256" key="5">
    <source>
        <dbReference type="ARBA" id="ARBA00019746"/>
    </source>
</evidence>
<dbReference type="InterPro" id="IPR014849">
    <property type="entry name" value="EKC/KEOPS_Gon7"/>
</dbReference>
<evidence type="ECO:0000256" key="4">
    <source>
        <dbReference type="ARBA" id="ARBA00011534"/>
    </source>
</evidence>
<dbReference type="eggNOG" id="ENOG502T1MI">
    <property type="taxonomic scope" value="Eukaryota"/>
</dbReference>
<dbReference type="Proteomes" id="UP000077154">
    <property type="component" value="Unassembled WGS sequence"/>
</dbReference>
<dbReference type="GeneID" id="36286836"/>
<keyword evidence="8" id="KW-0779">Telomere</keyword>
<keyword evidence="6" id="KW-0158">Chromosome</keyword>
<evidence type="ECO:0000256" key="11">
    <source>
        <dbReference type="ARBA" id="ARBA00023163"/>
    </source>
</evidence>
<comment type="subcellular location">
    <subcellularLocation>
        <location evidence="2">Chromosome</location>
        <location evidence="2">Telomere</location>
    </subcellularLocation>
    <subcellularLocation>
        <location evidence="1">Nucleus</location>
    </subcellularLocation>
</comment>
<gene>
    <name evidence="15" type="ORF">VC83_03762</name>
</gene>
<evidence type="ECO:0000256" key="3">
    <source>
        <dbReference type="ARBA" id="ARBA00008529"/>
    </source>
</evidence>
<evidence type="ECO:0000313" key="15">
    <source>
        <dbReference type="EMBL" id="OAF59669.1"/>
    </source>
</evidence>
<organism evidence="15">
    <name type="scientific">Pseudogymnoascus destructans</name>
    <dbReference type="NCBI Taxonomy" id="655981"/>
    <lineage>
        <taxon>Eukaryota</taxon>
        <taxon>Fungi</taxon>
        <taxon>Dikarya</taxon>
        <taxon>Ascomycota</taxon>
        <taxon>Pezizomycotina</taxon>
        <taxon>Leotiomycetes</taxon>
        <taxon>Thelebolales</taxon>
        <taxon>Thelebolaceae</taxon>
        <taxon>Pseudogymnoascus</taxon>
    </lineage>
</organism>
<keyword evidence="11" id="KW-0804">Transcription</keyword>
<comment type="subunit">
    <text evidence="4">Component of the EKC/KEOPS complex composed of at least BUD32, CGI121, GON7, KAE1 and PCC1; the whole complex dimerizes.</text>
</comment>
<keyword evidence="10" id="KW-0010">Activator</keyword>
<keyword evidence="12" id="KW-0539">Nucleus</keyword>